<protein>
    <submittedName>
        <fullName evidence="2">Uncharacterized protein</fullName>
    </submittedName>
</protein>
<feature type="chain" id="PRO_5034339430" evidence="1">
    <location>
        <begin position="25"/>
        <end position="113"/>
    </location>
</feature>
<dbReference type="Proteomes" id="UP000660729">
    <property type="component" value="Unassembled WGS sequence"/>
</dbReference>
<dbReference type="AlphaFoldDB" id="A0A8H6R7J4"/>
<reference evidence="2" key="1">
    <citation type="submission" date="2020-04" db="EMBL/GenBank/DDBJ databases">
        <title>Draft genome resource of the tomato pathogen Pseudocercospora fuligena.</title>
        <authorList>
            <person name="Zaccaron A."/>
        </authorList>
    </citation>
    <scope>NUCLEOTIDE SEQUENCE</scope>
    <source>
        <strain evidence="2">PF001</strain>
    </source>
</reference>
<sequence length="113" mass="12000">MLPQTLTIAAVLAATTNFISPAVAQKSPVIVVPVAPTYNVPFGIEAVGKGLGTAAIQLTASSGRIYIGGKQDQPTNCSSAQTVHDFATFVWLILIRPSGCTHKTRFTNNRFVR</sequence>
<proteinExistence type="predicted"/>
<feature type="signal peptide" evidence="1">
    <location>
        <begin position="1"/>
        <end position="24"/>
    </location>
</feature>
<name>A0A8H6R7J4_9PEZI</name>
<keyword evidence="3" id="KW-1185">Reference proteome</keyword>
<gene>
    <name evidence="2" type="ORF">HII31_13579</name>
</gene>
<comment type="caution">
    <text evidence="2">The sequence shown here is derived from an EMBL/GenBank/DDBJ whole genome shotgun (WGS) entry which is preliminary data.</text>
</comment>
<organism evidence="2 3">
    <name type="scientific">Pseudocercospora fuligena</name>
    <dbReference type="NCBI Taxonomy" id="685502"/>
    <lineage>
        <taxon>Eukaryota</taxon>
        <taxon>Fungi</taxon>
        <taxon>Dikarya</taxon>
        <taxon>Ascomycota</taxon>
        <taxon>Pezizomycotina</taxon>
        <taxon>Dothideomycetes</taxon>
        <taxon>Dothideomycetidae</taxon>
        <taxon>Mycosphaerellales</taxon>
        <taxon>Mycosphaerellaceae</taxon>
        <taxon>Pseudocercospora</taxon>
    </lineage>
</organism>
<evidence type="ECO:0000256" key="1">
    <source>
        <dbReference type="SAM" id="SignalP"/>
    </source>
</evidence>
<dbReference type="EMBL" id="JABCIY010000344">
    <property type="protein sequence ID" value="KAF7184956.1"/>
    <property type="molecule type" value="Genomic_DNA"/>
</dbReference>
<evidence type="ECO:0000313" key="2">
    <source>
        <dbReference type="EMBL" id="KAF7184956.1"/>
    </source>
</evidence>
<accession>A0A8H6R7J4</accession>
<keyword evidence="1" id="KW-0732">Signal</keyword>
<dbReference type="OrthoDB" id="3636001at2759"/>
<evidence type="ECO:0000313" key="3">
    <source>
        <dbReference type="Proteomes" id="UP000660729"/>
    </source>
</evidence>